<evidence type="ECO:0000256" key="4">
    <source>
        <dbReference type="ARBA" id="ARBA00022692"/>
    </source>
</evidence>
<keyword evidence="8" id="KW-0520">NAD</keyword>
<dbReference type="PANTHER" id="PTHR42829:SF2">
    <property type="entry name" value="NADH-UBIQUINONE OXIDOREDUCTASE CHAIN 5"/>
    <property type="match status" value="1"/>
</dbReference>
<proteinExistence type="inferred from homology"/>
<comment type="subcellular location">
    <subcellularLocation>
        <location evidence="1">Membrane</location>
        <topology evidence="1">Multi-pass membrane protein</topology>
    </subcellularLocation>
</comment>
<geneLocation type="mitochondrion" evidence="11"/>
<reference evidence="11" key="1">
    <citation type="journal article" date="2017" name="Mitochondrial DNA Part B Resour">
        <title>The complete mitochondrial genome of Cerion uva (Linnaeus, 1758) (Gastropoda: Panpulmonata: Stylommatophora: Cerionidae).</title>
        <authorList>
            <person name="Harasewych M.G."/>
            <person name="Gonzalez V.L."/>
            <person name="Windsor A.M."/>
            <person name="Halloran M."/>
        </authorList>
    </citation>
    <scope>NUCLEOTIDE SEQUENCE</scope>
</reference>
<feature type="transmembrane region" description="Helical" evidence="8">
    <location>
        <begin position="152"/>
        <end position="171"/>
    </location>
</feature>
<dbReference type="PANTHER" id="PTHR42829">
    <property type="entry name" value="NADH-UBIQUINONE OXIDOREDUCTASE CHAIN 5"/>
    <property type="match status" value="1"/>
</dbReference>
<sequence>MMFKSPSRFVTIIWLWFMMFSLLGTLCFLQSHPLVIFEVDLLSTNGFSFPLSWVIDPISVSFGAVVSLVAFSVFLFSGVYMADDTFKFRFTGLLFMFVVSMLILVFSQSLLSLLVGWDGLGVTSFLLIIYYQNKVSLESGFLTLMINRMGDVLIMITIIMMIPMGSALVYYPYMDPIVSVIFSLCVLASLTKSAQYPFSSWLPAAMAAPTPVSALVHSSTLVTAGIYLIIRVTMLCPNGLNSLQSVLMLAGSVTCLMGGAGALIENDIKKLIALSTLSQLGVMAISLGLGAYDLTLFHLYSHAMFKALLFMAAGHILLVSFGVQDLRLLGGTLKCYPILTLFFLLPSLCLMGAPFVTGYYSKHMLLEMSSSSSVNTVSLVFLMLSAVFSAGYMVRLMKELLSSEVAPLVLVNRNSETHYYFHMVILFFMSLVYGHFYVSVSNNYLDVTCVSRSLAIWFMMVMVLGVLVGLLSPKLPNSLMWALASMLFISPPSKNMNYMVMTVSKPLSFLDYGWLEPYNFNAPMKSLFNWLLKSYLWPYMSFSFAASLTVGLMFGLWALYLA</sequence>
<dbReference type="Pfam" id="PF00662">
    <property type="entry name" value="Proton_antipo_N"/>
    <property type="match status" value="1"/>
</dbReference>
<evidence type="ECO:0000256" key="6">
    <source>
        <dbReference type="ARBA" id="ARBA00023136"/>
    </source>
</evidence>
<keyword evidence="6 8" id="KW-0472">Membrane</keyword>
<evidence type="ECO:0000259" key="10">
    <source>
        <dbReference type="Pfam" id="PF00662"/>
    </source>
</evidence>
<keyword evidence="8" id="KW-0830">Ubiquinone</keyword>
<feature type="transmembrane region" description="Helical" evidence="8">
    <location>
        <begin position="88"/>
        <end position="107"/>
    </location>
</feature>
<keyword evidence="4 8" id="KW-0812">Transmembrane</keyword>
<evidence type="ECO:0000256" key="3">
    <source>
        <dbReference type="ARBA" id="ARBA00021096"/>
    </source>
</evidence>
<evidence type="ECO:0000313" key="11">
    <source>
        <dbReference type="EMBL" id="AQL10417.1"/>
    </source>
</evidence>
<accession>A0A343AZV0</accession>
<keyword evidence="5 8" id="KW-1133">Transmembrane helix</keyword>
<feature type="transmembrane region" description="Helical" evidence="8">
    <location>
        <begin position="271"/>
        <end position="292"/>
    </location>
</feature>
<comment type="catalytic activity">
    <reaction evidence="7 8">
        <text>a ubiquinone + NADH + 5 H(+)(in) = a ubiquinol + NAD(+) + 4 H(+)(out)</text>
        <dbReference type="Rhea" id="RHEA:29091"/>
        <dbReference type="Rhea" id="RHEA-COMP:9565"/>
        <dbReference type="Rhea" id="RHEA-COMP:9566"/>
        <dbReference type="ChEBI" id="CHEBI:15378"/>
        <dbReference type="ChEBI" id="CHEBI:16389"/>
        <dbReference type="ChEBI" id="CHEBI:17976"/>
        <dbReference type="ChEBI" id="CHEBI:57540"/>
        <dbReference type="ChEBI" id="CHEBI:57945"/>
        <dbReference type="EC" id="7.1.1.2"/>
    </reaction>
</comment>
<feature type="transmembrane region" description="Helical" evidence="8">
    <location>
        <begin position="535"/>
        <end position="560"/>
    </location>
</feature>
<dbReference type="AlphaFoldDB" id="A0A343AZV0"/>
<evidence type="ECO:0000256" key="1">
    <source>
        <dbReference type="ARBA" id="ARBA00004141"/>
    </source>
</evidence>
<name>A0A343AZV0_9EUPU</name>
<dbReference type="InterPro" id="IPR003945">
    <property type="entry name" value="NU5C-like"/>
</dbReference>
<dbReference type="InterPro" id="IPR001516">
    <property type="entry name" value="Proton_antipo_N"/>
</dbReference>
<keyword evidence="8 11" id="KW-0496">Mitochondrion</keyword>
<feature type="domain" description="NADH-Ubiquinone oxidoreductase (complex I) chain 5 N-terminal" evidence="10">
    <location>
        <begin position="42"/>
        <end position="90"/>
    </location>
</feature>
<evidence type="ECO:0000259" key="9">
    <source>
        <dbReference type="Pfam" id="PF00361"/>
    </source>
</evidence>
<protein>
    <recommendedName>
        <fullName evidence="3 8">NADH-ubiquinone oxidoreductase chain 5</fullName>
        <ecNumber evidence="2 8">7.1.1.2</ecNumber>
    </recommendedName>
</protein>
<feature type="transmembrane region" description="Helical" evidence="8">
    <location>
        <begin position="456"/>
        <end position="475"/>
    </location>
</feature>
<comment type="function">
    <text evidence="8">Core subunit of the mitochondrial membrane respiratory chain NADH dehydrogenase (Complex I) which catalyzes electron transfer from NADH through the respiratory chain, using ubiquinone as an electron acceptor. Essential for the catalytic activity and assembly of complex I.</text>
</comment>
<dbReference type="GO" id="GO:0016020">
    <property type="term" value="C:membrane"/>
    <property type="evidence" value="ECO:0007669"/>
    <property type="project" value="UniProtKB-SubCell"/>
</dbReference>
<feature type="transmembrane region" description="Helical" evidence="8">
    <location>
        <begin position="206"/>
        <end position="230"/>
    </location>
</feature>
<evidence type="ECO:0000256" key="2">
    <source>
        <dbReference type="ARBA" id="ARBA00012944"/>
    </source>
</evidence>
<feature type="transmembrane region" description="Helical" evidence="8">
    <location>
        <begin position="376"/>
        <end position="397"/>
    </location>
</feature>
<feature type="transmembrane region" description="Helical" evidence="8">
    <location>
        <begin position="12"/>
        <end position="31"/>
    </location>
</feature>
<dbReference type="InterPro" id="IPR001750">
    <property type="entry name" value="ND/Mrp_TM"/>
</dbReference>
<feature type="transmembrane region" description="Helical" evidence="8">
    <location>
        <begin position="113"/>
        <end position="131"/>
    </location>
</feature>
<dbReference type="Pfam" id="PF00361">
    <property type="entry name" value="Proton_antipo_M"/>
    <property type="match status" value="1"/>
</dbReference>
<evidence type="ECO:0000256" key="7">
    <source>
        <dbReference type="ARBA" id="ARBA00049551"/>
    </source>
</evidence>
<dbReference type="GO" id="GO:0003954">
    <property type="term" value="F:NADH dehydrogenase activity"/>
    <property type="evidence" value="ECO:0007669"/>
    <property type="project" value="TreeGrafter"/>
</dbReference>
<dbReference type="GO" id="GO:0008137">
    <property type="term" value="F:NADH dehydrogenase (ubiquinone) activity"/>
    <property type="evidence" value="ECO:0007669"/>
    <property type="project" value="UniProtKB-EC"/>
</dbReference>
<feature type="transmembrane region" description="Helical" evidence="8">
    <location>
        <begin position="335"/>
        <end position="356"/>
    </location>
</feature>
<organism evidence="11">
    <name type="scientific">Cerion uva</name>
    <dbReference type="NCBI Taxonomy" id="1108933"/>
    <lineage>
        <taxon>Eukaryota</taxon>
        <taxon>Metazoa</taxon>
        <taxon>Spiralia</taxon>
        <taxon>Lophotrochozoa</taxon>
        <taxon>Mollusca</taxon>
        <taxon>Gastropoda</taxon>
        <taxon>Heterobranchia</taxon>
        <taxon>Euthyneura</taxon>
        <taxon>Panpulmonata</taxon>
        <taxon>Eupulmonata</taxon>
        <taxon>Stylommatophora</taxon>
        <taxon>Helicina</taxon>
        <taxon>Urocoptoidea</taxon>
        <taxon>Cerionidae</taxon>
        <taxon>Cerion</taxon>
    </lineage>
</organism>
<feature type="transmembrane region" description="Helical" evidence="8">
    <location>
        <begin position="242"/>
        <end position="264"/>
    </location>
</feature>
<comment type="similarity">
    <text evidence="8">Belongs to the complex I subunit 5 family.</text>
</comment>
<evidence type="ECO:0000256" key="8">
    <source>
        <dbReference type="RuleBase" id="RU003404"/>
    </source>
</evidence>
<feature type="transmembrane region" description="Helical" evidence="8">
    <location>
        <begin position="418"/>
        <end position="436"/>
    </location>
</feature>
<feature type="transmembrane region" description="Helical" evidence="8">
    <location>
        <begin position="304"/>
        <end position="323"/>
    </location>
</feature>
<dbReference type="RefSeq" id="YP_009351926.1">
    <property type="nucleotide sequence ID" value="NC_034226.1"/>
</dbReference>
<dbReference type="GeneID" id="31653242"/>
<feature type="domain" description="NADH:quinone oxidoreductase/Mrp antiporter transmembrane" evidence="9">
    <location>
        <begin position="107"/>
        <end position="385"/>
    </location>
</feature>
<dbReference type="CTD" id="31653242"/>
<dbReference type="EC" id="7.1.1.2" evidence="2 8"/>
<feature type="transmembrane region" description="Helical" evidence="8">
    <location>
        <begin position="51"/>
        <end position="76"/>
    </location>
</feature>
<dbReference type="GO" id="GO:0015990">
    <property type="term" value="P:electron transport coupled proton transport"/>
    <property type="evidence" value="ECO:0007669"/>
    <property type="project" value="TreeGrafter"/>
</dbReference>
<dbReference type="GO" id="GO:0042773">
    <property type="term" value="P:ATP synthesis coupled electron transport"/>
    <property type="evidence" value="ECO:0007669"/>
    <property type="project" value="InterPro"/>
</dbReference>
<evidence type="ECO:0000256" key="5">
    <source>
        <dbReference type="ARBA" id="ARBA00022989"/>
    </source>
</evidence>
<dbReference type="PRINTS" id="PR01434">
    <property type="entry name" value="NADHDHGNASE5"/>
</dbReference>
<dbReference type="EMBL" id="KY124261">
    <property type="protein sequence ID" value="AQL10417.1"/>
    <property type="molecule type" value="Genomic_DNA"/>
</dbReference>
<keyword evidence="8" id="KW-0813">Transport</keyword>